<evidence type="ECO:0000313" key="1">
    <source>
        <dbReference type="EMBL" id="KAK7850637.1"/>
    </source>
</evidence>
<dbReference type="AlphaFoldDB" id="A0AAW0LGB5"/>
<accession>A0AAW0LGB5</accession>
<comment type="caution">
    <text evidence="1">The sequence shown here is derived from an EMBL/GenBank/DDBJ whole genome shotgun (WGS) entry which is preliminary data.</text>
</comment>
<name>A0AAW0LGB5_QUESU</name>
<evidence type="ECO:0000313" key="2">
    <source>
        <dbReference type="Proteomes" id="UP000237347"/>
    </source>
</evidence>
<keyword evidence="2" id="KW-1185">Reference proteome</keyword>
<reference evidence="1 2" key="1">
    <citation type="journal article" date="2018" name="Sci. Data">
        <title>The draft genome sequence of cork oak.</title>
        <authorList>
            <person name="Ramos A.M."/>
            <person name="Usie A."/>
            <person name="Barbosa P."/>
            <person name="Barros P.M."/>
            <person name="Capote T."/>
            <person name="Chaves I."/>
            <person name="Simoes F."/>
            <person name="Abreu I."/>
            <person name="Carrasquinho I."/>
            <person name="Faro C."/>
            <person name="Guimaraes J.B."/>
            <person name="Mendonca D."/>
            <person name="Nobrega F."/>
            <person name="Rodrigues L."/>
            <person name="Saibo N.J.M."/>
            <person name="Varela M.C."/>
            <person name="Egas C."/>
            <person name="Matos J."/>
            <person name="Miguel C.M."/>
            <person name="Oliveira M.M."/>
            <person name="Ricardo C.P."/>
            <person name="Goncalves S."/>
        </authorList>
    </citation>
    <scope>NUCLEOTIDE SEQUENCE [LARGE SCALE GENOMIC DNA]</scope>
    <source>
        <strain evidence="2">cv. HL8</strain>
    </source>
</reference>
<sequence>MINSTLEQKIQQVMKQWDQVTLHYRPLLQAINNEYRAIDNKGSLETHLVDVKIHNPHNLILRCHNTPGAVSECRKNIFLRQIPPLINVDLPLPCGFIHSQHCKNSMNKQKFRRIESHFLDILHNLFKSNWICHSSSRLLFK</sequence>
<dbReference type="Proteomes" id="UP000237347">
    <property type="component" value="Unassembled WGS sequence"/>
</dbReference>
<proteinExistence type="predicted"/>
<protein>
    <submittedName>
        <fullName evidence="1">Uncharacterized protein</fullName>
    </submittedName>
</protein>
<gene>
    <name evidence="1" type="ORF">CFP56_044002</name>
</gene>
<organism evidence="1 2">
    <name type="scientific">Quercus suber</name>
    <name type="common">Cork oak</name>
    <dbReference type="NCBI Taxonomy" id="58331"/>
    <lineage>
        <taxon>Eukaryota</taxon>
        <taxon>Viridiplantae</taxon>
        <taxon>Streptophyta</taxon>
        <taxon>Embryophyta</taxon>
        <taxon>Tracheophyta</taxon>
        <taxon>Spermatophyta</taxon>
        <taxon>Magnoliopsida</taxon>
        <taxon>eudicotyledons</taxon>
        <taxon>Gunneridae</taxon>
        <taxon>Pentapetalae</taxon>
        <taxon>rosids</taxon>
        <taxon>fabids</taxon>
        <taxon>Fagales</taxon>
        <taxon>Fagaceae</taxon>
        <taxon>Quercus</taxon>
    </lineage>
</organism>
<dbReference type="EMBL" id="PKMF04000097">
    <property type="protein sequence ID" value="KAK7850637.1"/>
    <property type="molecule type" value="Genomic_DNA"/>
</dbReference>